<accession>A0ABX2TI56</accession>
<dbReference type="Proteomes" id="UP000584642">
    <property type="component" value="Unassembled WGS sequence"/>
</dbReference>
<dbReference type="EMBL" id="JABFDB010000027">
    <property type="protein sequence ID" value="NYZ23440.1"/>
    <property type="molecule type" value="Genomic_DNA"/>
</dbReference>
<organism evidence="1 2">
    <name type="scientific">Azospirillum oleiclasticum</name>
    <dbReference type="NCBI Taxonomy" id="2735135"/>
    <lineage>
        <taxon>Bacteria</taxon>
        <taxon>Pseudomonadati</taxon>
        <taxon>Pseudomonadota</taxon>
        <taxon>Alphaproteobacteria</taxon>
        <taxon>Rhodospirillales</taxon>
        <taxon>Azospirillaceae</taxon>
        <taxon>Azospirillum</taxon>
    </lineage>
</organism>
<evidence type="ECO:0000313" key="1">
    <source>
        <dbReference type="EMBL" id="NYZ23440.1"/>
    </source>
</evidence>
<evidence type="ECO:0000313" key="2">
    <source>
        <dbReference type="Proteomes" id="UP000584642"/>
    </source>
</evidence>
<proteinExistence type="predicted"/>
<comment type="caution">
    <text evidence="1">The sequence shown here is derived from an EMBL/GenBank/DDBJ whole genome shotgun (WGS) entry which is preliminary data.</text>
</comment>
<name>A0ABX2TI56_9PROT</name>
<keyword evidence="2" id="KW-1185">Reference proteome</keyword>
<gene>
    <name evidence="1" type="ORF">HND93_27385</name>
</gene>
<sequence>MTVMDAEQRRKLIDALLRKAETALRNMRLVAQGGDADRVDAMAEAMAALLKEKEFPSQRATEFRETTKAVQRDSHCLCVDLRLVEAERLAHAGDEKGRNERLTKAKEHFAKAIRFGAGEDFRHGVERRVQAVLLTTRDGVDDRTKQAAKRRLEQHDTCAKPPDGVEHRRAIRYMDPVLTVMVNGVRFTTVNWSTRGLLVEPYRDELGWSPGDRLRLDLACDELPGAGGRQAATVVRIDEERRAVALSFPDISTVVLALMHALKDAGMKPEPER</sequence>
<evidence type="ECO:0008006" key="3">
    <source>
        <dbReference type="Google" id="ProtNLM"/>
    </source>
</evidence>
<reference evidence="1 2" key="1">
    <citation type="submission" date="2020-05" db="EMBL/GenBank/DDBJ databases">
        <title>Azospirillum oleiclasticum sp. nov, a nitrogen-fixing and heavy crude oil-emulsifying bacterium isolated from the crude oil of Yumen Oilfield.</title>
        <authorList>
            <person name="Wu D."/>
            <person name="Cai M."/>
            <person name="Zhang X."/>
        </authorList>
    </citation>
    <scope>NUCLEOTIDE SEQUENCE [LARGE SCALE GENOMIC DNA]</scope>
    <source>
        <strain evidence="1 2">ROY-1-1-2</strain>
    </source>
</reference>
<dbReference type="RefSeq" id="WP_180285215.1">
    <property type="nucleotide sequence ID" value="NZ_JABFDB010000027.1"/>
</dbReference>
<protein>
    <recommendedName>
        <fullName evidence="3">PilZ domain-containing protein</fullName>
    </recommendedName>
</protein>